<evidence type="ECO:0000256" key="1">
    <source>
        <dbReference type="PROSITE-ProRule" id="PRU00042"/>
    </source>
</evidence>
<dbReference type="GO" id="GO:0008270">
    <property type="term" value="F:zinc ion binding"/>
    <property type="evidence" value="ECO:0007669"/>
    <property type="project" value="UniProtKB-KW"/>
</dbReference>
<dbReference type="SUPFAM" id="SSF57667">
    <property type="entry name" value="beta-beta-alpha zinc fingers"/>
    <property type="match status" value="1"/>
</dbReference>
<dbReference type="InterPro" id="IPR013087">
    <property type="entry name" value="Znf_C2H2_type"/>
</dbReference>
<organism evidence="3 4">
    <name type="scientific">Aegilops tauschii subsp. strangulata</name>
    <name type="common">Goatgrass</name>
    <dbReference type="NCBI Taxonomy" id="200361"/>
    <lineage>
        <taxon>Eukaryota</taxon>
        <taxon>Viridiplantae</taxon>
        <taxon>Streptophyta</taxon>
        <taxon>Embryophyta</taxon>
        <taxon>Tracheophyta</taxon>
        <taxon>Spermatophyta</taxon>
        <taxon>Magnoliopsida</taxon>
        <taxon>Liliopsida</taxon>
        <taxon>Poales</taxon>
        <taxon>Poaceae</taxon>
        <taxon>BOP clade</taxon>
        <taxon>Pooideae</taxon>
        <taxon>Triticodae</taxon>
        <taxon>Triticeae</taxon>
        <taxon>Triticinae</taxon>
        <taxon>Aegilops</taxon>
    </lineage>
</organism>
<dbReference type="AlphaFoldDB" id="A0A453DXJ9"/>
<dbReference type="Gene3D" id="3.30.160.60">
    <property type="entry name" value="Classic Zinc Finger"/>
    <property type="match status" value="1"/>
</dbReference>
<keyword evidence="1" id="KW-0862">Zinc</keyword>
<dbReference type="InterPro" id="IPR036236">
    <property type="entry name" value="Znf_C2H2_sf"/>
</dbReference>
<evidence type="ECO:0000259" key="2">
    <source>
        <dbReference type="PROSITE" id="PS50157"/>
    </source>
</evidence>
<dbReference type="SMART" id="SM00355">
    <property type="entry name" value="ZnF_C2H2"/>
    <property type="match status" value="2"/>
</dbReference>
<sequence length="82" mass="9190">MDNSSDTHSRHRCAACYRQFNRMEHLVEHMRSSHHSHHEPRCGVCGKHCRSLDALRDHLGFGASLPSKPACATAFQAHGCPL</sequence>
<dbReference type="PROSITE" id="PS00028">
    <property type="entry name" value="ZINC_FINGER_C2H2_1"/>
    <property type="match status" value="1"/>
</dbReference>
<reference evidence="3" key="4">
    <citation type="submission" date="2019-03" db="UniProtKB">
        <authorList>
            <consortium name="EnsemblPlants"/>
        </authorList>
    </citation>
    <scope>IDENTIFICATION</scope>
</reference>
<proteinExistence type="predicted"/>
<reference evidence="3" key="5">
    <citation type="journal article" date="2021" name="G3 (Bethesda)">
        <title>Aegilops tauschii genome assembly Aet v5.0 features greater sequence contiguity and improved annotation.</title>
        <authorList>
            <person name="Wang L."/>
            <person name="Zhu T."/>
            <person name="Rodriguez J.C."/>
            <person name="Deal K.R."/>
            <person name="Dubcovsky J."/>
            <person name="McGuire P.E."/>
            <person name="Lux T."/>
            <person name="Spannagl M."/>
            <person name="Mayer K.F.X."/>
            <person name="Baldrich P."/>
            <person name="Meyers B.C."/>
            <person name="Huo N."/>
            <person name="Gu Y.Q."/>
            <person name="Zhou H."/>
            <person name="Devos K.M."/>
            <person name="Bennetzen J.L."/>
            <person name="Unver T."/>
            <person name="Budak H."/>
            <person name="Gulick P.J."/>
            <person name="Galiba G."/>
            <person name="Kalapos B."/>
            <person name="Nelson D.R."/>
            <person name="Li P."/>
            <person name="You F.M."/>
            <person name="Luo M.C."/>
            <person name="Dvorak J."/>
        </authorList>
    </citation>
    <scope>NUCLEOTIDE SEQUENCE [LARGE SCALE GENOMIC DNA]</scope>
    <source>
        <strain evidence="3">cv. AL8/78</strain>
    </source>
</reference>
<dbReference type="Gramene" id="AET3Gv20145800.2">
    <property type="protein sequence ID" value="AET3Gv20145800.2"/>
    <property type="gene ID" value="AET3Gv20145800"/>
</dbReference>
<keyword evidence="1" id="KW-0863">Zinc-finger</keyword>
<dbReference type="EnsemblPlants" id="AET3Gv20145800.2">
    <property type="protein sequence ID" value="AET3Gv20145800.2"/>
    <property type="gene ID" value="AET3Gv20145800"/>
</dbReference>
<dbReference type="PROSITE" id="PS50157">
    <property type="entry name" value="ZINC_FINGER_C2H2_2"/>
    <property type="match status" value="1"/>
</dbReference>
<accession>A0A453DXJ9</accession>
<evidence type="ECO:0000313" key="3">
    <source>
        <dbReference type="EnsemblPlants" id="AET3Gv20145800.2"/>
    </source>
</evidence>
<feature type="domain" description="C2H2-type" evidence="2">
    <location>
        <begin position="11"/>
        <end position="40"/>
    </location>
</feature>
<keyword evidence="1" id="KW-0479">Metal-binding</keyword>
<evidence type="ECO:0000313" key="4">
    <source>
        <dbReference type="Proteomes" id="UP000015105"/>
    </source>
</evidence>
<keyword evidence="4" id="KW-1185">Reference proteome</keyword>
<reference evidence="4" key="2">
    <citation type="journal article" date="2017" name="Nat. Plants">
        <title>The Aegilops tauschii genome reveals multiple impacts of transposons.</title>
        <authorList>
            <person name="Zhao G."/>
            <person name="Zou C."/>
            <person name="Li K."/>
            <person name="Wang K."/>
            <person name="Li T."/>
            <person name="Gao L."/>
            <person name="Zhang X."/>
            <person name="Wang H."/>
            <person name="Yang Z."/>
            <person name="Liu X."/>
            <person name="Jiang W."/>
            <person name="Mao L."/>
            <person name="Kong X."/>
            <person name="Jiao Y."/>
            <person name="Jia J."/>
        </authorList>
    </citation>
    <scope>NUCLEOTIDE SEQUENCE [LARGE SCALE GENOMIC DNA]</scope>
    <source>
        <strain evidence="4">cv. AL8/78</strain>
    </source>
</reference>
<protein>
    <recommendedName>
        <fullName evidence="2">C2H2-type domain-containing protein</fullName>
    </recommendedName>
</protein>
<reference evidence="4" key="1">
    <citation type="journal article" date="2014" name="Science">
        <title>Ancient hybridizations among the ancestral genomes of bread wheat.</title>
        <authorList>
            <consortium name="International Wheat Genome Sequencing Consortium,"/>
            <person name="Marcussen T."/>
            <person name="Sandve S.R."/>
            <person name="Heier L."/>
            <person name="Spannagl M."/>
            <person name="Pfeifer M."/>
            <person name="Jakobsen K.S."/>
            <person name="Wulff B.B."/>
            <person name="Steuernagel B."/>
            <person name="Mayer K.F."/>
            <person name="Olsen O.A."/>
        </authorList>
    </citation>
    <scope>NUCLEOTIDE SEQUENCE [LARGE SCALE GENOMIC DNA]</scope>
    <source>
        <strain evidence="4">cv. AL8/78</strain>
    </source>
</reference>
<reference evidence="3" key="3">
    <citation type="journal article" date="2017" name="Nature">
        <title>Genome sequence of the progenitor of the wheat D genome Aegilops tauschii.</title>
        <authorList>
            <person name="Luo M.C."/>
            <person name="Gu Y.Q."/>
            <person name="Puiu D."/>
            <person name="Wang H."/>
            <person name="Twardziok S.O."/>
            <person name="Deal K.R."/>
            <person name="Huo N."/>
            <person name="Zhu T."/>
            <person name="Wang L."/>
            <person name="Wang Y."/>
            <person name="McGuire P.E."/>
            <person name="Liu S."/>
            <person name="Long H."/>
            <person name="Ramasamy R.K."/>
            <person name="Rodriguez J.C."/>
            <person name="Van S.L."/>
            <person name="Yuan L."/>
            <person name="Wang Z."/>
            <person name="Xia Z."/>
            <person name="Xiao L."/>
            <person name="Anderson O.D."/>
            <person name="Ouyang S."/>
            <person name="Liang Y."/>
            <person name="Zimin A.V."/>
            <person name="Pertea G."/>
            <person name="Qi P."/>
            <person name="Bennetzen J.L."/>
            <person name="Dai X."/>
            <person name="Dawson M.W."/>
            <person name="Muller H.G."/>
            <person name="Kugler K."/>
            <person name="Rivarola-Duarte L."/>
            <person name="Spannagl M."/>
            <person name="Mayer K.F.X."/>
            <person name="Lu F.H."/>
            <person name="Bevan M.W."/>
            <person name="Leroy P."/>
            <person name="Li P."/>
            <person name="You F.M."/>
            <person name="Sun Q."/>
            <person name="Liu Z."/>
            <person name="Lyons E."/>
            <person name="Wicker T."/>
            <person name="Salzberg S.L."/>
            <person name="Devos K.M."/>
            <person name="Dvorak J."/>
        </authorList>
    </citation>
    <scope>NUCLEOTIDE SEQUENCE [LARGE SCALE GENOMIC DNA]</scope>
    <source>
        <strain evidence="3">cv. AL8/78</strain>
    </source>
</reference>
<name>A0A453DXJ9_AEGTS</name>
<dbReference type="Proteomes" id="UP000015105">
    <property type="component" value="Chromosome 3D"/>
</dbReference>